<dbReference type="PANTHER" id="PTHR46989">
    <property type="entry name" value="USP DOMAIN-CONTAINING PROTEIN"/>
    <property type="match status" value="1"/>
</dbReference>
<comment type="caution">
    <text evidence="2">The sequence shown here is derived from an EMBL/GenBank/DDBJ whole genome shotgun (WGS) entry which is preliminary data.</text>
</comment>
<proteinExistence type="predicted"/>
<dbReference type="Pfam" id="PF00582">
    <property type="entry name" value="Usp"/>
    <property type="match status" value="1"/>
</dbReference>
<reference evidence="2" key="2">
    <citation type="submission" date="2020-11" db="EMBL/GenBank/DDBJ databases">
        <authorList>
            <person name="McCartney M.A."/>
            <person name="Auch B."/>
            <person name="Kono T."/>
            <person name="Mallez S."/>
            <person name="Becker A."/>
            <person name="Gohl D.M."/>
            <person name="Silverstein K.A.T."/>
            <person name="Koren S."/>
            <person name="Bechman K.B."/>
            <person name="Herman A."/>
            <person name="Abrahante J.E."/>
            <person name="Garbe J."/>
        </authorList>
    </citation>
    <scope>NUCLEOTIDE SEQUENCE</scope>
    <source>
        <strain evidence="2">Duluth1</strain>
        <tissue evidence="2">Whole animal</tissue>
    </source>
</reference>
<dbReference type="InterPro" id="IPR014729">
    <property type="entry name" value="Rossmann-like_a/b/a_fold"/>
</dbReference>
<dbReference type="InterPro" id="IPR006015">
    <property type="entry name" value="Universal_stress_UspA"/>
</dbReference>
<keyword evidence="3" id="KW-1185">Reference proteome</keyword>
<dbReference type="InterPro" id="IPR006016">
    <property type="entry name" value="UspA"/>
</dbReference>
<accession>A0A9D4MNM9</accession>
<dbReference type="PANTHER" id="PTHR46989:SF3">
    <property type="entry name" value="USPA DOMAIN-CONTAINING PROTEIN"/>
    <property type="match status" value="1"/>
</dbReference>
<dbReference type="AlphaFoldDB" id="A0A9D4MNM9"/>
<evidence type="ECO:0000313" key="3">
    <source>
        <dbReference type="Proteomes" id="UP000828390"/>
    </source>
</evidence>
<name>A0A9D4MNM9_DREPO</name>
<dbReference type="EMBL" id="JAIWYP010000001">
    <property type="protein sequence ID" value="KAH3880610.1"/>
    <property type="molecule type" value="Genomic_DNA"/>
</dbReference>
<organism evidence="2 3">
    <name type="scientific">Dreissena polymorpha</name>
    <name type="common">Zebra mussel</name>
    <name type="synonym">Mytilus polymorpha</name>
    <dbReference type="NCBI Taxonomy" id="45954"/>
    <lineage>
        <taxon>Eukaryota</taxon>
        <taxon>Metazoa</taxon>
        <taxon>Spiralia</taxon>
        <taxon>Lophotrochozoa</taxon>
        <taxon>Mollusca</taxon>
        <taxon>Bivalvia</taxon>
        <taxon>Autobranchia</taxon>
        <taxon>Heteroconchia</taxon>
        <taxon>Euheterodonta</taxon>
        <taxon>Imparidentia</taxon>
        <taxon>Neoheterodontei</taxon>
        <taxon>Myida</taxon>
        <taxon>Dreissenoidea</taxon>
        <taxon>Dreissenidae</taxon>
        <taxon>Dreissena</taxon>
    </lineage>
</organism>
<evidence type="ECO:0000313" key="2">
    <source>
        <dbReference type="EMBL" id="KAH3880610.1"/>
    </source>
</evidence>
<evidence type="ECO:0000259" key="1">
    <source>
        <dbReference type="Pfam" id="PF00582"/>
    </source>
</evidence>
<dbReference type="CDD" id="cd23659">
    <property type="entry name" value="USP_At3g01520-like"/>
    <property type="match status" value="1"/>
</dbReference>
<gene>
    <name evidence="2" type="ORF">DPMN_004529</name>
</gene>
<reference evidence="2" key="1">
    <citation type="journal article" date="2019" name="bioRxiv">
        <title>The Genome of the Zebra Mussel, Dreissena polymorpha: A Resource for Invasive Species Research.</title>
        <authorList>
            <person name="McCartney M.A."/>
            <person name="Auch B."/>
            <person name="Kono T."/>
            <person name="Mallez S."/>
            <person name="Zhang Y."/>
            <person name="Obille A."/>
            <person name="Becker A."/>
            <person name="Abrahante J.E."/>
            <person name="Garbe J."/>
            <person name="Badalamenti J.P."/>
            <person name="Herman A."/>
            <person name="Mangelson H."/>
            <person name="Liachko I."/>
            <person name="Sullivan S."/>
            <person name="Sone E.D."/>
            <person name="Koren S."/>
            <person name="Silverstein K.A.T."/>
            <person name="Beckman K.B."/>
            <person name="Gohl D.M."/>
        </authorList>
    </citation>
    <scope>NUCLEOTIDE SEQUENCE</scope>
    <source>
        <strain evidence="2">Duluth1</strain>
        <tissue evidence="2">Whole animal</tissue>
    </source>
</reference>
<sequence length="171" mass="19451">MATGNESHVLIAMDESPHSDYAFEWYLENVHKPNTYVILFHAVEYHMIATMPMGVGSAELINQTIMEEKGRAEAYLKKLTTMMKEHHLHGKVKQTTGQPRSEIIRVAEEEKADLIICGTRGMGKVRRTLMGSVSDHVLHHSHVPVLICRHKEDHHHPHVGHDKEPQTGIKM</sequence>
<feature type="domain" description="UspA" evidence="1">
    <location>
        <begin position="8"/>
        <end position="149"/>
    </location>
</feature>
<dbReference type="Proteomes" id="UP000828390">
    <property type="component" value="Unassembled WGS sequence"/>
</dbReference>
<dbReference type="PRINTS" id="PR01438">
    <property type="entry name" value="UNVRSLSTRESS"/>
</dbReference>
<dbReference type="Gene3D" id="3.40.50.620">
    <property type="entry name" value="HUPs"/>
    <property type="match status" value="1"/>
</dbReference>
<dbReference type="SUPFAM" id="SSF52402">
    <property type="entry name" value="Adenine nucleotide alpha hydrolases-like"/>
    <property type="match status" value="1"/>
</dbReference>
<protein>
    <recommendedName>
        <fullName evidence="1">UspA domain-containing protein</fullName>
    </recommendedName>
</protein>